<dbReference type="PANTHER" id="PTHR34825:SF1">
    <property type="entry name" value="AAA-ATPASE-LIKE DOMAIN-CONTAINING PROTEIN"/>
    <property type="match status" value="1"/>
</dbReference>
<dbReference type="EMBL" id="DXBG01000176">
    <property type="protein sequence ID" value="HIZ65745.1"/>
    <property type="molecule type" value="Genomic_DNA"/>
</dbReference>
<gene>
    <name evidence="2" type="ORF">H9809_07590</name>
</gene>
<proteinExistence type="predicted"/>
<keyword evidence="2" id="KW-0547">Nucleotide-binding</keyword>
<dbReference type="InterPro" id="IPR027417">
    <property type="entry name" value="P-loop_NTPase"/>
</dbReference>
<evidence type="ECO:0000313" key="3">
    <source>
        <dbReference type="Proteomes" id="UP000824056"/>
    </source>
</evidence>
<dbReference type="InterPro" id="IPR018631">
    <property type="entry name" value="AAA-ATPase-like_dom"/>
</dbReference>
<sequence>MKGRPLPIGVDNFRELIEKEYYYVDKTAFIKELLDRKGKVNLFTRPRRFGKSLNLSMLQCFFERRHPGGENLFRGLAIMKAGEAYTSHMSQYPVISVSLKSMKQSNYELAYMQLKKSIGEEFRRHDEVLETDKLTASEKERFQALRDVQGRDSDYLDALWFLSACLKKCYGKNTIILLDEYDVPLENAYFNGFYEQMVSLIRSLYESALKTNENLEFAVITGCLRISRESIFTGLNNLNVISITNPTYGEHFGFTQRETEEMLAFYGRQNHKDEMKKWYDGYLFGNTEVYNPWSVINYVNQIWADEKALPQPFWSNTSSNSIIRTLIDRADMRVKQELEDLIQGKSIEKPIHEDITYEDIEPDRPKEMLWSFLFFTGYLKKTGERLEDGVRYISMSIPNQEVRYIYKNTVLSWFEQKIKKRDLQPFYSSLAYGRIPELEGEISRLLREGISFYDSREAFYHGFLMGLFNGMEDYYTYSNRESGEGRYDICLKSPEVERPVIILELKLASSFGELEKRSQEAVNQILIKHYQADLFRDGYTEALCYGIAFYKKSCRVSLIRRRIGQEKGN</sequence>
<accession>A0A9D2FRY3</accession>
<protein>
    <submittedName>
        <fullName evidence="2">ATP-binding protein</fullName>
    </submittedName>
</protein>
<reference evidence="2" key="2">
    <citation type="submission" date="2021-04" db="EMBL/GenBank/DDBJ databases">
        <authorList>
            <person name="Gilroy R."/>
        </authorList>
    </citation>
    <scope>NUCLEOTIDE SEQUENCE</scope>
    <source>
        <strain evidence="2">1068</strain>
    </source>
</reference>
<dbReference type="Pfam" id="PF09820">
    <property type="entry name" value="AAA-ATPase_like"/>
    <property type="match status" value="1"/>
</dbReference>
<dbReference type="SUPFAM" id="SSF52540">
    <property type="entry name" value="P-loop containing nucleoside triphosphate hydrolases"/>
    <property type="match status" value="1"/>
</dbReference>
<keyword evidence="2" id="KW-0067">ATP-binding</keyword>
<dbReference type="Proteomes" id="UP000824056">
    <property type="component" value="Unassembled WGS sequence"/>
</dbReference>
<feature type="domain" description="AAA-ATPase-like" evidence="1">
    <location>
        <begin position="7"/>
        <end position="232"/>
    </location>
</feature>
<dbReference type="AlphaFoldDB" id="A0A9D2FRY3"/>
<name>A0A9D2FRY3_9FIRM</name>
<organism evidence="2 3">
    <name type="scientific">Candidatus Blautia pullicola</name>
    <dbReference type="NCBI Taxonomy" id="2838498"/>
    <lineage>
        <taxon>Bacteria</taxon>
        <taxon>Bacillati</taxon>
        <taxon>Bacillota</taxon>
        <taxon>Clostridia</taxon>
        <taxon>Lachnospirales</taxon>
        <taxon>Lachnospiraceae</taxon>
        <taxon>Blautia</taxon>
    </lineage>
</organism>
<comment type="caution">
    <text evidence="2">The sequence shown here is derived from an EMBL/GenBank/DDBJ whole genome shotgun (WGS) entry which is preliminary data.</text>
</comment>
<reference evidence="2" key="1">
    <citation type="journal article" date="2021" name="PeerJ">
        <title>Extensive microbial diversity within the chicken gut microbiome revealed by metagenomics and culture.</title>
        <authorList>
            <person name="Gilroy R."/>
            <person name="Ravi A."/>
            <person name="Getino M."/>
            <person name="Pursley I."/>
            <person name="Horton D.L."/>
            <person name="Alikhan N.F."/>
            <person name="Baker D."/>
            <person name="Gharbi K."/>
            <person name="Hall N."/>
            <person name="Watson M."/>
            <person name="Adriaenssens E.M."/>
            <person name="Foster-Nyarko E."/>
            <person name="Jarju S."/>
            <person name="Secka A."/>
            <person name="Antonio M."/>
            <person name="Oren A."/>
            <person name="Chaudhuri R.R."/>
            <person name="La Ragione R."/>
            <person name="Hildebrand F."/>
            <person name="Pallen M.J."/>
        </authorList>
    </citation>
    <scope>NUCLEOTIDE SEQUENCE</scope>
    <source>
        <strain evidence="2">1068</strain>
    </source>
</reference>
<evidence type="ECO:0000259" key="1">
    <source>
        <dbReference type="Pfam" id="PF09820"/>
    </source>
</evidence>
<dbReference type="PANTHER" id="PTHR34825">
    <property type="entry name" value="CONSERVED PROTEIN, WITH A WEAK D-GALACTARATE DEHYDRATASE/ALTRONATE HYDROLASE DOMAIN"/>
    <property type="match status" value="1"/>
</dbReference>
<evidence type="ECO:0000313" key="2">
    <source>
        <dbReference type="EMBL" id="HIZ65745.1"/>
    </source>
</evidence>
<dbReference type="GO" id="GO:0005524">
    <property type="term" value="F:ATP binding"/>
    <property type="evidence" value="ECO:0007669"/>
    <property type="project" value="UniProtKB-KW"/>
</dbReference>
<dbReference type="Pfam" id="PF08011">
    <property type="entry name" value="PDDEXK_9"/>
    <property type="match status" value="1"/>
</dbReference>
<dbReference type="InterPro" id="IPR012547">
    <property type="entry name" value="PDDEXK_9"/>
</dbReference>